<dbReference type="PANTHER" id="PTHR11002">
    <property type="entry name" value="CARBONIC ANHYDRASE"/>
    <property type="match status" value="1"/>
</dbReference>
<dbReference type="GO" id="GO:0004089">
    <property type="term" value="F:carbonate dehydratase activity"/>
    <property type="evidence" value="ECO:0007669"/>
    <property type="project" value="UniProtKB-EC"/>
</dbReference>
<evidence type="ECO:0000313" key="11">
    <source>
        <dbReference type="Proteomes" id="UP000195569"/>
    </source>
</evidence>
<feature type="binding site" evidence="9">
    <location>
        <position position="81"/>
    </location>
    <ligand>
        <name>Zn(2+)</name>
        <dbReference type="ChEBI" id="CHEBI:29105"/>
    </ligand>
</feature>
<evidence type="ECO:0000256" key="5">
    <source>
        <dbReference type="ARBA" id="ARBA00023239"/>
    </source>
</evidence>
<dbReference type="GO" id="GO:0008270">
    <property type="term" value="F:zinc ion binding"/>
    <property type="evidence" value="ECO:0007669"/>
    <property type="project" value="InterPro"/>
</dbReference>
<dbReference type="Gene3D" id="3.40.1050.10">
    <property type="entry name" value="Carbonic anhydrase"/>
    <property type="match status" value="1"/>
</dbReference>
<comment type="similarity">
    <text evidence="1">Belongs to the beta-class carbonic anhydrase family.</text>
</comment>
<accession>A0A1N7RXR7</accession>
<gene>
    <name evidence="10" type="ORF">BN2476_230294</name>
</gene>
<sequence length="289" mass="31983">MRIWRPPRASHERVPRPPLDKQTQAIYVETIMNTTPPPAPHPLAHLFKNNDAWVAHKLEEDPEFFSRLAHQQAPEYLWIGCADSRVPANEIIGLPPGEVFVHRNIANVVVHTDLNCLSVIQFAVDLLKVKHIMVVGHYGCSGVGAALLGRRVGLADNWLHHVQDVRTKHAALLEEWPMGEARHRRLVELNTIEQVLNVCRTTIINDAWARGQDLTVHGWVYGVHDGRVRDLGMTVKEPAALEGIYTNCVAAVSAGRAHTADNDMVAADAAKLGGVAAVVHGVIKELKHE</sequence>
<dbReference type="AlphaFoldDB" id="A0A1N7RXR7"/>
<organism evidence="10 11">
    <name type="scientific">Paraburkholderia piptadeniae</name>
    <dbReference type="NCBI Taxonomy" id="1701573"/>
    <lineage>
        <taxon>Bacteria</taxon>
        <taxon>Pseudomonadati</taxon>
        <taxon>Pseudomonadota</taxon>
        <taxon>Betaproteobacteria</taxon>
        <taxon>Burkholderiales</taxon>
        <taxon>Burkholderiaceae</taxon>
        <taxon>Paraburkholderia</taxon>
    </lineage>
</organism>
<dbReference type="Pfam" id="PF00484">
    <property type="entry name" value="Pro_CA"/>
    <property type="match status" value="1"/>
</dbReference>
<evidence type="ECO:0000256" key="2">
    <source>
        <dbReference type="ARBA" id="ARBA00012925"/>
    </source>
</evidence>
<keyword evidence="3 9" id="KW-0479">Metal-binding</keyword>
<reference evidence="10" key="1">
    <citation type="submission" date="2016-12" db="EMBL/GenBank/DDBJ databases">
        <authorList>
            <person name="Moulin L."/>
        </authorList>
    </citation>
    <scope>NUCLEOTIDE SEQUENCE [LARGE SCALE GENOMIC DNA]</scope>
    <source>
        <strain evidence="10">STM 7183</strain>
    </source>
</reference>
<comment type="cofactor">
    <cofactor evidence="9">
        <name>Zn(2+)</name>
        <dbReference type="ChEBI" id="CHEBI:29105"/>
    </cofactor>
    <text evidence="9">Binds 1 zinc ion per subunit.</text>
</comment>
<proteinExistence type="inferred from homology"/>
<comment type="catalytic activity">
    <reaction evidence="7">
        <text>hydrogencarbonate + H(+) = CO2 + H2O</text>
        <dbReference type="Rhea" id="RHEA:10748"/>
        <dbReference type="ChEBI" id="CHEBI:15377"/>
        <dbReference type="ChEBI" id="CHEBI:15378"/>
        <dbReference type="ChEBI" id="CHEBI:16526"/>
        <dbReference type="ChEBI" id="CHEBI:17544"/>
        <dbReference type="EC" id="4.2.1.1"/>
    </reaction>
</comment>
<dbReference type="SMART" id="SM00947">
    <property type="entry name" value="Pro_CA"/>
    <property type="match status" value="1"/>
</dbReference>
<evidence type="ECO:0000256" key="6">
    <source>
        <dbReference type="ARBA" id="ARBA00039351"/>
    </source>
</evidence>
<evidence type="ECO:0000256" key="7">
    <source>
        <dbReference type="ARBA" id="ARBA00048348"/>
    </source>
</evidence>
<dbReference type="PANTHER" id="PTHR11002:SF76">
    <property type="entry name" value="CARBONIC ANHYDRASE"/>
    <property type="match status" value="1"/>
</dbReference>
<dbReference type="InterPro" id="IPR015892">
    <property type="entry name" value="Carbonic_anhydrase_CS"/>
</dbReference>
<feature type="binding site" evidence="9">
    <location>
        <position position="83"/>
    </location>
    <ligand>
        <name>Zn(2+)</name>
        <dbReference type="ChEBI" id="CHEBI:29105"/>
    </ligand>
</feature>
<keyword evidence="4 9" id="KW-0862">Zinc</keyword>
<keyword evidence="5 10" id="KW-0456">Lyase</keyword>
<evidence type="ECO:0000256" key="3">
    <source>
        <dbReference type="ARBA" id="ARBA00022723"/>
    </source>
</evidence>
<comment type="caution">
    <text evidence="10">The sequence shown here is derived from an EMBL/GenBank/DDBJ whole genome shotgun (WGS) entry which is preliminary data.</text>
</comment>
<dbReference type="CDD" id="cd00883">
    <property type="entry name" value="beta_CA_cladeA"/>
    <property type="match status" value="1"/>
</dbReference>
<dbReference type="PROSITE" id="PS00704">
    <property type="entry name" value="PROK_CO2_ANHYDRASE_1"/>
    <property type="match status" value="1"/>
</dbReference>
<keyword evidence="11" id="KW-1185">Reference proteome</keyword>
<dbReference type="InterPro" id="IPR001765">
    <property type="entry name" value="Carbonic_anhydrase"/>
</dbReference>
<evidence type="ECO:0000256" key="4">
    <source>
        <dbReference type="ARBA" id="ARBA00022833"/>
    </source>
</evidence>
<evidence type="ECO:0000256" key="8">
    <source>
        <dbReference type="ARBA" id="ARBA00082533"/>
    </source>
</evidence>
<dbReference type="InterPro" id="IPR036874">
    <property type="entry name" value="Carbonic_anhydrase_sf"/>
</dbReference>
<dbReference type="NCBIfam" id="NF007756">
    <property type="entry name" value="PRK10437.1"/>
    <property type="match status" value="1"/>
</dbReference>
<dbReference type="Proteomes" id="UP000195569">
    <property type="component" value="Unassembled WGS sequence"/>
</dbReference>
<protein>
    <recommendedName>
        <fullName evidence="6">Carbonic anhydrase 2</fullName>
        <ecNumber evidence="2">4.2.1.1</ecNumber>
    </recommendedName>
    <alternativeName>
        <fullName evidence="8">Carbonate dehydratase 2</fullName>
    </alternativeName>
</protein>
<evidence type="ECO:0000256" key="1">
    <source>
        <dbReference type="ARBA" id="ARBA00006217"/>
    </source>
</evidence>
<evidence type="ECO:0000256" key="9">
    <source>
        <dbReference type="PIRSR" id="PIRSR601765-1"/>
    </source>
</evidence>
<feature type="binding site" evidence="9">
    <location>
        <position position="137"/>
    </location>
    <ligand>
        <name>Zn(2+)</name>
        <dbReference type="ChEBI" id="CHEBI:29105"/>
    </ligand>
</feature>
<name>A0A1N7RXR7_9BURK</name>
<dbReference type="GO" id="GO:0015976">
    <property type="term" value="P:carbon utilization"/>
    <property type="evidence" value="ECO:0007669"/>
    <property type="project" value="InterPro"/>
</dbReference>
<dbReference type="EMBL" id="CYGY02000023">
    <property type="protein sequence ID" value="SIT39918.1"/>
    <property type="molecule type" value="Genomic_DNA"/>
</dbReference>
<dbReference type="EC" id="4.2.1.1" evidence="2"/>
<feature type="binding site" evidence="9">
    <location>
        <position position="140"/>
    </location>
    <ligand>
        <name>Zn(2+)</name>
        <dbReference type="ChEBI" id="CHEBI:29105"/>
    </ligand>
</feature>
<dbReference type="FunFam" id="3.40.1050.10:FF:000001">
    <property type="entry name" value="Carbonic anhydrase"/>
    <property type="match status" value="1"/>
</dbReference>
<evidence type="ECO:0000313" key="10">
    <source>
        <dbReference type="EMBL" id="SIT39918.1"/>
    </source>
</evidence>
<dbReference type="SUPFAM" id="SSF53056">
    <property type="entry name" value="beta-carbonic anhydrase, cab"/>
    <property type="match status" value="1"/>
</dbReference>